<dbReference type="EMBL" id="VCDI01000005">
    <property type="protein sequence ID" value="TLU71636.1"/>
    <property type="molecule type" value="Genomic_DNA"/>
</dbReference>
<evidence type="ECO:0000259" key="14">
    <source>
        <dbReference type="PROSITE" id="PS51747"/>
    </source>
</evidence>
<dbReference type="UniPathway" id="UPA00275">
    <property type="reaction ID" value="UER00401"/>
</dbReference>
<keyword evidence="9" id="KW-0511">Multifunctional enzyme</keyword>
<proteinExistence type="inferred from homology"/>
<keyword evidence="10 15" id="KW-0560">Oxidoreductase</keyword>
<feature type="binding site" evidence="12">
    <location>
        <position position="172"/>
    </location>
    <ligand>
        <name>NADP(+)</name>
        <dbReference type="ChEBI" id="CHEBI:58349"/>
    </ligand>
</feature>
<keyword evidence="16" id="KW-1185">Reference proteome</keyword>
<feature type="binding site" evidence="12">
    <location>
        <begin position="286"/>
        <end position="292"/>
    </location>
    <ligand>
        <name>NADP(+)</name>
        <dbReference type="ChEBI" id="CHEBI:58349"/>
    </ligand>
</feature>
<dbReference type="InterPro" id="IPR024072">
    <property type="entry name" value="DHFR-like_dom_sf"/>
</dbReference>
<comment type="catalytic activity">
    <reaction evidence="10">
        <text>2,5-diamino-6-hydroxy-4-(5-phosphoribosylamino)-pyrimidine + H2O + H(+) = 5-amino-6-(5-phospho-D-ribosylamino)uracil + NH4(+)</text>
        <dbReference type="Rhea" id="RHEA:21868"/>
        <dbReference type="ChEBI" id="CHEBI:15377"/>
        <dbReference type="ChEBI" id="CHEBI:15378"/>
        <dbReference type="ChEBI" id="CHEBI:28938"/>
        <dbReference type="ChEBI" id="CHEBI:58453"/>
        <dbReference type="ChEBI" id="CHEBI:58614"/>
        <dbReference type="EC" id="3.5.4.26"/>
    </reaction>
</comment>
<evidence type="ECO:0000256" key="10">
    <source>
        <dbReference type="PIRNR" id="PIRNR006769"/>
    </source>
</evidence>
<feature type="binding site" evidence="13">
    <location>
        <position position="62"/>
    </location>
    <ligand>
        <name>Zn(2+)</name>
        <dbReference type="ChEBI" id="CHEBI:29105"/>
        <note>catalytic</note>
    </ligand>
</feature>
<dbReference type="EC" id="1.1.1.193" evidence="10"/>
<dbReference type="RefSeq" id="WP_138326706.1">
    <property type="nucleotide sequence ID" value="NZ_VCDI01000005.1"/>
</dbReference>
<evidence type="ECO:0000256" key="3">
    <source>
        <dbReference type="ARBA" id="ARBA00004910"/>
    </source>
</evidence>
<dbReference type="Gene3D" id="3.40.430.10">
    <property type="entry name" value="Dihydrofolate Reductase, subunit A"/>
    <property type="match status" value="1"/>
</dbReference>
<comment type="similarity">
    <text evidence="5 10">In the C-terminal section; belongs to the HTP reductase family.</text>
</comment>
<evidence type="ECO:0000256" key="7">
    <source>
        <dbReference type="ARBA" id="ARBA00022723"/>
    </source>
</evidence>
<evidence type="ECO:0000256" key="8">
    <source>
        <dbReference type="ARBA" id="ARBA00022833"/>
    </source>
</evidence>
<sequence length="348" mass="36967">MQQGTTQQVDPDAIALAYQAAIAEAVRRVGATAPNPPVGCAILDAQGHILAVAAHHRAGEPHAEALALRRCEAAGVLARAATAVVTLEPCNHVGRTPPCTGAILASPIRTVWIGVRDPNPRVAGGGAGRLRDAGLDVHMAAPDSPQARDCLALIAPFASALRGRPWVTVKQALDFDGGMIPPPGARTFTSPSSLQLAHRLRRATDAIVTGLGTIIADAPEFTVRHVADHPERRRVIAVLDRGDGLPAAWRRQAEARGFRLRTAPDLPALMQGLRDDGVLWAMVEAGPRLLASLRRTDLWDDWLTIRRQPDAGDLVSVRARTATTPLRLIDGIPSEITLEQEATCSPAS</sequence>
<dbReference type="Pfam" id="PF00383">
    <property type="entry name" value="dCMP_cyt_deam_1"/>
    <property type="match status" value="1"/>
</dbReference>
<evidence type="ECO:0000256" key="1">
    <source>
        <dbReference type="ARBA" id="ARBA00002151"/>
    </source>
</evidence>
<keyword evidence="6 10" id="KW-0686">Riboflavin biosynthesis</keyword>
<dbReference type="InterPro" id="IPR016192">
    <property type="entry name" value="APOBEC/CMP_deaminase_Zn-bd"/>
</dbReference>
<keyword evidence="10 15" id="KW-0378">Hydrolase</keyword>
<dbReference type="Gene3D" id="3.40.140.10">
    <property type="entry name" value="Cytidine Deaminase, domain 2"/>
    <property type="match status" value="1"/>
</dbReference>
<dbReference type="PROSITE" id="PS00903">
    <property type="entry name" value="CYT_DCMP_DEAMINASES_1"/>
    <property type="match status" value="1"/>
</dbReference>
<accession>A0A5R9J8E6</accession>
<evidence type="ECO:0000256" key="13">
    <source>
        <dbReference type="PIRSR" id="PIRSR006769-3"/>
    </source>
</evidence>
<dbReference type="Pfam" id="PF01872">
    <property type="entry name" value="RibD_C"/>
    <property type="match status" value="1"/>
</dbReference>
<dbReference type="PIRSF" id="PIRSF006769">
    <property type="entry name" value="RibD"/>
    <property type="match status" value="1"/>
</dbReference>
<gene>
    <name evidence="15" type="primary">ribD</name>
    <name evidence="15" type="ORF">FE263_14250</name>
</gene>
<dbReference type="InterPro" id="IPR002734">
    <property type="entry name" value="RibDG_C"/>
</dbReference>
<dbReference type="Proteomes" id="UP000305654">
    <property type="component" value="Unassembled WGS sequence"/>
</dbReference>
<dbReference type="NCBIfam" id="TIGR00326">
    <property type="entry name" value="eubact_ribD"/>
    <property type="match status" value="1"/>
</dbReference>
<dbReference type="OrthoDB" id="9800865at2"/>
<feature type="binding site" evidence="13">
    <location>
        <position position="99"/>
    </location>
    <ligand>
        <name>Zn(2+)</name>
        <dbReference type="ChEBI" id="CHEBI:29105"/>
        <note>catalytic</note>
    </ligand>
</feature>
<feature type="binding site" evidence="13">
    <location>
        <position position="90"/>
    </location>
    <ligand>
        <name>Zn(2+)</name>
        <dbReference type="ChEBI" id="CHEBI:29105"/>
        <note>catalytic</note>
    </ligand>
</feature>
<evidence type="ECO:0000256" key="4">
    <source>
        <dbReference type="ARBA" id="ARBA00005259"/>
    </source>
</evidence>
<evidence type="ECO:0000313" key="15">
    <source>
        <dbReference type="EMBL" id="TLU71636.1"/>
    </source>
</evidence>
<evidence type="ECO:0000256" key="11">
    <source>
        <dbReference type="PIRSR" id="PIRSR006769-1"/>
    </source>
</evidence>
<dbReference type="AlphaFoldDB" id="A0A5R9J8E6"/>
<feature type="binding site" evidence="12">
    <location>
        <position position="213"/>
    </location>
    <ligand>
        <name>NADP(+)</name>
        <dbReference type="ChEBI" id="CHEBI:58349"/>
    </ligand>
</feature>
<evidence type="ECO:0000256" key="5">
    <source>
        <dbReference type="ARBA" id="ARBA00007417"/>
    </source>
</evidence>
<dbReference type="InterPro" id="IPR002125">
    <property type="entry name" value="CMP_dCMP_dom"/>
</dbReference>
<dbReference type="SUPFAM" id="SSF53927">
    <property type="entry name" value="Cytidine deaminase-like"/>
    <property type="match status" value="1"/>
</dbReference>
<organism evidence="15 16">
    <name type="scientific">Lichenicoccus roseus</name>
    <dbReference type="NCBI Taxonomy" id="2683649"/>
    <lineage>
        <taxon>Bacteria</taxon>
        <taxon>Pseudomonadati</taxon>
        <taxon>Pseudomonadota</taxon>
        <taxon>Alphaproteobacteria</taxon>
        <taxon>Acetobacterales</taxon>
        <taxon>Acetobacteraceae</taxon>
        <taxon>Lichenicoccus</taxon>
    </lineage>
</organism>
<comment type="pathway">
    <text evidence="2 10">Cofactor biosynthesis; riboflavin biosynthesis; 5-amino-6-(D-ribitylamino)uracil from GTP: step 2/4.</text>
</comment>
<dbReference type="PROSITE" id="PS51747">
    <property type="entry name" value="CYT_DCMP_DEAMINASES_2"/>
    <property type="match status" value="1"/>
</dbReference>
<feature type="domain" description="CMP/dCMP-type deaminase" evidence="14">
    <location>
        <begin position="13"/>
        <end position="138"/>
    </location>
</feature>
<dbReference type="PANTHER" id="PTHR11079">
    <property type="entry name" value="CYTOSINE DEAMINASE FAMILY MEMBER"/>
    <property type="match status" value="1"/>
</dbReference>
<evidence type="ECO:0000256" key="9">
    <source>
        <dbReference type="ARBA" id="ARBA00023268"/>
    </source>
</evidence>
<comment type="caution">
    <text evidence="15">The sequence shown here is derived from an EMBL/GenBank/DDBJ whole genome shotgun (WGS) entry which is preliminary data.</text>
</comment>
<reference evidence="15 16" key="1">
    <citation type="submission" date="2019-05" db="EMBL/GenBank/DDBJ databases">
        <authorList>
            <person name="Pankratov T."/>
            <person name="Grouzdev D."/>
        </authorList>
    </citation>
    <scope>NUCLEOTIDE SEQUENCE [LARGE SCALE GENOMIC DNA]</scope>
    <source>
        <strain evidence="15 16">KEBCLARHB70R</strain>
    </source>
</reference>
<keyword evidence="8 10" id="KW-0862">Zinc</keyword>
<comment type="cofactor">
    <cofactor evidence="10 13">
        <name>Zn(2+)</name>
        <dbReference type="ChEBI" id="CHEBI:29105"/>
    </cofactor>
    <text evidence="10 13">Binds 1 zinc ion.</text>
</comment>
<comment type="pathway">
    <text evidence="3 10">Cofactor biosynthesis; riboflavin biosynthesis; 5-amino-6-(D-ribitylamino)uracil from GTP: step 3/4.</text>
</comment>
<evidence type="ECO:0000256" key="6">
    <source>
        <dbReference type="ARBA" id="ARBA00022619"/>
    </source>
</evidence>
<evidence type="ECO:0000313" key="16">
    <source>
        <dbReference type="Proteomes" id="UP000305654"/>
    </source>
</evidence>
<dbReference type="InterPro" id="IPR016193">
    <property type="entry name" value="Cytidine_deaminase-like"/>
</dbReference>
<dbReference type="InterPro" id="IPR004794">
    <property type="entry name" value="Eubact_RibD"/>
</dbReference>
<dbReference type="SUPFAM" id="SSF53597">
    <property type="entry name" value="Dihydrofolate reductase-like"/>
    <property type="match status" value="1"/>
</dbReference>
<evidence type="ECO:0000256" key="12">
    <source>
        <dbReference type="PIRSR" id="PIRSR006769-2"/>
    </source>
</evidence>
<feature type="binding site" evidence="12">
    <location>
        <position position="201"/>
    </location>
    <ligand>
        <name>substrate</name>
    </ligand>
</feature>
<feature type="binding site" evidence="12">
    <location>
        <position position="224"/>
    </location>
    <ligand>
        <name>substrate</name>
    </ligand>
</feature>
<keyword evidence="10 12" id="KW-0521">NADP</keyword>
<keyword evidence="7 10" id="KW-0479">Metal-binding</keyword>
<comment type="catalytic activity">
    <reaction evidence="10">
        <text>5-amino-6-(5-phospho-D-ribitylamino)uracil + NADP(+) = 5-amino-6-(5-phospho-D-ribosylamino)uracil + NADPH + H(+)</text>
        <dbReference type="Rhea" id="RHEA:17845"/>
        <dbReference type="ChEBI" id="CHEBI:15378"/>
        <dbReference type="ChEBI" id="CHEBI:57783"/>
        <dbReference type="ChEBI" id="CHEBI:58349"/>
        <dbReference type="ChEBI" id="CHEBI:58421"/>
        <dbReference type="ChEBI" id="CHEBI:58453"/>
        <dbReference type="EC" id="1.1.1.193"/>
    </reaction>
</comment>
<evidence type="ECO:0000256" key="2">
    <source>
        <dbReference type="ARBA" id="ARBA00004882"/>
    </source>
</evidence>
<comment type="function">
    <text evidence="1 10">Converts 2,5-diamino-6-(ribosylamino)-4(3h)-pyrimidinone 5'-phosphate into 5-amino-6-(ribosylamino)-2,4(1h,3h)-pyrimidinedione 5'-phosphate.</text>
</comment>
<dbReference type="PANTHER" id="PTHR11079:SF162">
    <property type="entry name" value="RIBOFLAVIN BIOSYNTHESIS PROTEIN PYRD, CHLOROPLASTIC"/>
    <property type="match status" value="1"/>
</dbReference>
<dbReference type="GO" id="GO:0008270">
    <property type="term" value="F:zinc ion binding"/>
    <property type="evidence" value="ECO:0007669"/>
    <property type="project" value="InterPro"/>
</dbReference>
<feature type="active site" description="Proton donor" evidence="11">
    <location>
        <position position="64"/>
    </location>
</feature>
<dbReference type="GO" id="GO:0008703">
    <property type="term" value="F:5-amino-6-(5-phosphoribosylamino)uracil reductase activity"/>
    <property type="evidence" value="ECO:0007669"/>
    <property type="project" value="UniProtKB-EC"/>
</dbReference>
<comment type="similarity">
    <text evidence="4 10">In the N-terminal section; belongs to the cytidine and deoxycytidylate deaminase family.</text>
</comment>
<dbReference type="CDD" id="cd01284">
    <property type="entry name" value="Riboflavin_deaminase-reductase"/>
    <property type="match status" value="1"/>
</dbReference>
<protein>
    <recommendedName>
        <fullName evidence="10">Riboflavin biosynthesis protein RibD</fullName>
    </recommendedName>
    <domain>
        <recommendedName>
            <fullName evidence="10">Diaminohydroxyphosphoribosylaminopyrimidine deaminase</fullName>
            <shortName evidence="10">DRAP deaminase</shortName>
            <ecNumber evidence="10">3.5.4.26</ecNumber>
        </recommendedName>
        <alternativeName>
            <fullName evidence="10">Riboflavin-specific deaminase</fullName>
        </alternativeName>
    </domain>
    <domain>
        <recommendedName>
            <fullName evidence="10">5-amino-6-(5-phosphoribosylamino)uracil reductase</fullName>
            <ecNumber evidence="10">1.1.1.193</ecNumber>
        </recommendedName>
        <alternativeName>
            <fullName evidence="10">HTP reductase</fullName>
        </alternativeName>
    </domain>
</protein>
<feature type="binding site" evidence="12">
    <location>
        <position position="284"/>
    </location>
    <ligand>
        <name>substrate</name>
    </ligand>
</feature>
<dbReference type="GO" id="GO:0008835">
    <property type="term" value="F:diaminohydroxyphosphoribosylaminopyrimidine deaminase activity"/>
    <property type="evidence" value="ECO:0007669"/>
    <property type="project" value="UniProtKB-EC"/>
</dbReference>
<dbReference type="GO" id="GO:0009231">
    <property type="term" value="P:riboflavin biosynthetic process"/>
    <property type="evidence" value="ECO:0007669"/>
    <property type="project" value="UniProtKB-UniPathway"/>
</dbReference>
<name>A0A5R9J8E6_9PROT</name>
<feature type="binding site" evidence="12">
    <location>
        <position position="217"/>
    </location>
    <ligand>
        <name>NADP(+)</name>
        <dbReference type="ChEBI" id="CHEBI:58349"/>
    </ligand>
</feature>
<dbReference type="EC" id="3.5.4.26" evidence="10"/>